<protein>
    <submittedName>
        <fullName evidence="1">Leucine-rich repeat domain-containing protein</fullName>
    </submittedName>
</protein>
<dbReference type="InterPro" id="IPR032675">
    <property type="entry name" value="LRR_dom_sf"/>
</dbReference>
<proteinExistence type="predicted"/>
<accession>A0A3D9CDF3</accession>
<dbReference type="SUPFAM" id="SSF52058">
    <property type="entry name" value="L domain-like"/>
    <property type="match status" value="1"/>
</dbReference>
<evidence type="ECO:0000313" key="2">
    <source>
        <dbReference type="Proteomes" id="UP000256686"/>
    </source>
</evidence>
<reference evidence="2" key="1">
    <citation type="submission" date="2018-06" db="EMBL/GenBank/DDBJ databases">
        <authorList>
            <person name="Lum Nde A."/>
            <person name="Hugo C."/>
        </authorList>
    </citation>
    <scope>NUCLEOTIDE SEQUENCE [LARGE SCALE GENOMIC DNA]</scope>
    <source>
        <strain evidence="2">1_F178</strain>
    </source>
</reference>
<dbReference type="EMBL" id="QNVT01000002">
    <property type="protein sequence ID" value="REC63807.1"/>
    <property type="molecule type" value="Genomic_DNA"/>
</dbReference>
<dbReference type="RefSeq" id="WP_115968885.1">
    <property type="nucleotide sequence ID" value="NZ_QNVT01000002.1"/>
</dbReference>
<comment type="caution">
    <text evidence="1">The sequence shown here is derived from an EMBL/GenBank/DDBJ whole genome shotgun (WGS) entry which is preliminary data.</text>
</comment>
<evidence type="ECO:0000313" key="1">
    <source>
        <dbReference type="EMBL" id="REC63807.1"/>
    </source>
</evidence>
<organism evidence="1 2">
    <name type="scientific">Chryseobacterium pennae</name>
    <dbReference type="NCBI Taxonomy" id="2258962"/>
    <lineage>
        <taxon>Bacteria</taxon>
        <taxon>Pseudomonadati</taxon>
        <taxon>Bacteroidota</taxon>
        <taxon>Flavobacteriia</taxon>
        <taxon>Flavobacteriales</taxon>
        <taxon>Weeksellaceae</taxon>
        <taxon>Chryseobacterium group</taxon>
        <taxon>Chryseobacterium</taxon>
    </lineage>
</organism>
<dbReference type="Proteomes" id="UP000256686">
    <property type="component" value="Unassembled WGS sequence"/>
</dbReference>
<sequence>MEQESEGLLGNIDHYWKIIPTHHSASYSVDKEMTDIKSVKVLTVGKHHQNWKLIFDCPNLEEITLDQPTPDQAQAVSEIKSLKRLRIKSFRTKDIGFISTLGNLEEVSLEYVSGFSDLSPLQKLSELKALHLENLRKVSSFDGLRGIKNLKYLHIDGTLDWKQPIESFSFLEDLPKLEILSVMSVTLKASFPAFTSLLRLEKLLEIRIPREILDSREYAFLEVAKPEIIKGFVNETSWPLFANKDYTDQGYVSLLGKGEGRIKRNHPDFNRKLKAYSEKYEEFKQKAREIISSR</sequence>
<dbReference type="AlphaFoldDB" id="A0A3D9CDF3"/>
<gene>
    <name evidence="1" type="ORF">DRF65_03625</name>
</gene>
<keyword evidence="2" id="KW-1185">Reference proteome</keyword>
<name>A0A3D9CDF3_9FLAO</name>
<dbReference type="Gene3D" id="3.80.10.10">
    <property type="entry name" value="Ribonuclease Inhibitor"/>
    <property type="match status" value="1"/>
</dbReference>